<evidence type="ECO:0000313" key="3">
    <source>
        <dbReference type="Proteomes" id="UP001222932"/>
    </source>
</evidence>
<name>A0AAD3TYP1_9TREE</name>
<keyword evidence="3" id="KW-1185">Reference proteome</keyword>
<sequence>MNRNDMLNNRHRTPNGFGLPNLDNSSSSSLMDAVVGGQQRPTASANSMPTLSERGNKEDVSELERTLQKRRSLIPHLENELAQLEAQIKAAEERLARAAGAQAVGATAPQP</sequence>
<gene>
    <name evidence="2" type="ORF">CspeluHIS016_0702940</name>
</gene>
<feature type="compositionally biased region" description="Basic and acidic residues" evidence="1">
    <location>
        <begin position="54"/>
        <end position="67"/>
    </location>
</feature>
<organism evidence="2 3">
    <name type="scientific">Cutaneotrichosporon spelunceum</name>
    <dbReference type="NCBI Taxonomy" id="1672016"/>
    <lineage>
        <taxon>Eukaryota</taxon>
        <taxon>Fungi</taxon>
        <taxon>Dikarya</taxon>
        <taxon>Basidiomycota</taxon>
        <taxon>Agaricomycotina</taxon>
        <taxon>Tremellomycetes</taxon>
        <taxon>Trichosporonales</taxon>
        <taxon>Trichosporonaceae</taxon>
        <taxon>Cutaneotrichosporon</taxon>
    </lineage>
</organism>
<reference evidence="2" key="1">
    <citation type="journal article" date="2023" name="BMC Genomics">
        <title>Chromosome-level genome assemblies of Cutaneotrichosporon spp. (Trichosporonales, Basidiomycota) reveal imbalanced evolution between nucleotide sequences and chromosome synteny.</title>
        <authorList>
            <person name="Kobayashi Y."/>
            <person name="Kayamori A."/>
            <person name="Aoki K."/>
            <person name="Shiwa Y."/>
            <person name="Matsutani M."/>
            <person name="Fujita N."/>
            <person name="Sugita T."/>
            <person name="Iwasaki W."/>
            <person name="Tanaka N."/>
            <person name="Takashima M."/>
        </authorList>
    </citation>
    <scope>NUCLEOTIDE SEQUENCE</scope>
    <source>
        <strain evidence="2">HIS016</strain>
    </source>
</reference>
<dbReference type="AlphaFoldDB" id="A0AAD3TYP1"/>
<evidence type="ECO:0000313" key="2">
    <source>
        <dbReference type="EMBL" id="GMK59279.1"/>
    </source>
</evidence>
<proteinExistence type="predicted"/>
<feature type="region of interest" description="Disordered" evidence="1">
    <location>
        <begin position="1"/>
        <end position="67"/>
    </location>
</feature>
<dbReference type="EMBL" id="BTCM01000007">
    <property type="protein sequence ID" value="GMK59279.1"/>
    <property type="molecule type" value="Genomic_DNA"/>
</dbReference>
<comment type="caution">
    <text evidence="2">The sequence shown here is derived from an EMBL/GenBank/DDBJ whole genome shotgun (WGS) entry which is preliminary data.</text>
</comment>
<dbReference type="Proteomes" id="UP001222932">
    <property type="component" value="Unassembled WGS sequence"/>
</dbReference>
<evidence type="ECO:0000256" key="1">
    <source>
        <dbReference type="SAM" id="MobiDB-lite"/>
    </source>
</evidence>
<protein>
    <submittedName>
        <fullName evidence="2">Uncharacterized protein</fullName>
    </submittedName>
</protein>
<reference evidence="2" key="2">
    <citation type="submission" date="2023-06" db="EMBL/GenBank/DDBJ databases">
        <authorList>
            <person name="Kobayashi Y."/>
            <person name="Kayamori A."/>
            <person name="Aoki K."/>
            <person name="Shiwa Y."/>
            <person name="Fujita N."/>
            <person name="Sugita T."/>
            <person name="Iwasaki W."/>
            <person name="Tanaka N."/>
            <person name="Takashima M."/>
        </authorList>
    </citation>
    <scope>NUCLEOTIDE SEQUENCE</scope>
    <source>
        <strain evidence="2">HIS016</strain>
    </source>
</reference>
<feature type="compositionally biased region" description="Polar residues" evidence="1">
    <location>
        <begin position="39"/>
        <end position="50"/>
    </location>
</feature>
<accession>A0AAD3TYP1</accession>